<dbReference type="AlphaFoldDB" id="A0AAW2H492"/>
<comment type="caution">
    <text evidence="2">The sequence shown here is derived from an EMBL/GenBank/DDBJ whole genome shotgun (WGS) entry which is preliminary data.</text>
</comment>
<evidence type="ECO:0000256" key="1">
    <source>
        <dbReference type="SAM" id="MobiDB-lite"/>
    </source>
</evidence>
<keyword evidence="3" id="KW-1185">Reference proteome</keyword>
<proteinExistence type="predicted"/>
<dbReference type="EMBL" id="JADYXP020000001">
    <property type="protein sequence ID" value="KAL0134370.1"/>
    <property type="molecule type" value="Genomic_DNA"/>
</dbReference>
<feature type="compositionally biased region" description="Basic and acidic residues" evidence="1">
    <location>
        <begin position="1"/>
        <end position="26"/>
    </location>
</feature>
<feature type="region of interest" description="Disordered" evidence="1">
    <location>
        <begin position="1"/>
        <end position="35"/>
    </location>
</feature>
<evidence type="ECO:0000313" key="3">
    <source>
        <dbReference type="Proteomes" id="UP001430953"/>
    </source>
</evidence>
<sequence>MKERERKKERKKERDLKRKEKNEKNESLFSRPTSTLRASGVTGTAAVVKICRQHYRRRSFLDGTSYFSLLTELRPTVVPQLRSVHRLFFRRTPRVHLLLQFFADRNRALSISRRPR</sequence>
<protein>
    <submittedName>
        <fullName evidence="2">Uncharacterized protein</fullName>
    </submittedName>
</protein>
<dbReference type="Proteomes" id="UP001430953">
    <property type="component" value="Unassembled WGS sequence"/>
</dbReference>
<gene>
    <name evidence="2" type="ORF">PUN28_001275</name>
</gene>
<reference evidence="2 3" key="1">
    <citation type="submission" date="2023-03" db="EMBL/GenBank/DDBJ databases">
        <title>High recombination rates correlate with genetic variation in Cardiocondyla obscurior ants.</title>
        <authorList>
            <person name="Errbii M."/>
        </authorList>
    </citation>
    <scope>NUCLEOTIDE SEQUENCE [LARGE SCALE GENOMIC DNA]</scope>
    <source>
        <strain evidence="2">Alpha-2009</strain>
        <tissue evidence="2">Whole body</tissue>
    </source>
</reference>
<organism evidence="2 3">
    <name type="scientific">Cardiocondyla obscurior</name>
    <dbReference type="NCBI Taxonomy" id="286306"/>
    <lineage>
        <taxon>Eukaryota</taxon>
        <taxon>Metazoa</taxon>
        <taxon>Ecdysozoa</taxon>
        <taxon>Arthropoda</taxon>
        <taxon>Hexapoda</taxon>
        <taxon>Insecta</taxon>
        <taxon>Pterygota</taxon>
        <taxon>Neoptera</taxon>
        <taxon>Endopterygota</taxon>
        <taxon>Hymenoptera</taxon>
        <taxon>Apocrita</taxon>
        <taxon>Aculeata</taxon>
        <taxon>Formicoidea</taxon>
        <taxon>Formicidae</taxon>
        <taxon>Myrmicinae</taxon>
        <taxon>Cardiocondyla</taxon>
    </lineage>
</organism>
<name>A0AAW2H492_9HYME</name>
<evidence type="ECO:0000313" key="2">
    <source>
        <dbReference type="EMBL" id="KAL0134370.1"/>
    </source>
</evidence>
<accession>A0AAW2H492</accession>